<protein>
    <submittedName>
        <fullName evidence="2">Uncharacterized protein</fullName>
    </submittedName>
</protein>
<evidence type="ECO:0000256" key="1">
    <source>
        <dbReference type="SAM" id="Phobius"/>
    </source>
</evidence>
<keyword evidence="3" id="KW-1185">Reference proteome</keyword>
<reference evidence="2 3" key="1">
    <citation type="submission" date="2021-01" db="EMBL/GenBank/DDBJ databases">
        <title>Genome public.</title>
        <authorList>
            <person name="Liu C."/>
            <person name="Sun Q."/>
        </authorList>
    </citation>
    <scope>NUCLEOTIDE SEQUENCE [LARGE SCALE GENOMIC DNA]</scope>
    <source>
        <strain evidence="2 3">YIM B02564</strain>
    </source>
</reference>
<dbReference type="RefSeq" id="WP_202655238.1">
    <property type="nucleotide sequence ID" value="NZ_JAESWB010000251.1"/>
</dbReference>
<dbReference type="Proteomes" id="UP000623967">
    <property type="component" value="Unassembled WGS sequence"/>
</dbReference>
<name>A0ABS1TRM3_9BACI</name>
<feature type="non-terminal residue" evidence="2">
    <location>
        <position position="1"/>
    </location>
</feature>
<keyword evidence="1" id="KW-1133">Transmembrane helix</keyword>
<keyword evidence="1" id="KW-0472">Membrane</keyword>
<proteinExistence type="predicted"/>
<sequence length="191" mass="22103">LGDFFRISLPLESDFAKNLRLTLAHVRAVKGELDPARPKHMAVYGYCVFALSFSLAPIVRAFFDIFDQSQSKETFERLLRYYVWGGREAYYLRRRMRELVANVNDQVSPEFELGAWEEFLEMVRSFLDAPAEIFACCNPLLGLSLRYIGKQSFQADAKIASELMQSNRIRQFIFRMSSYLVANTGISKDFH</sequence>
<comment type="caution">
    <text evidence="2">The sequence shown here is derived from an EMBL/GenBank/DDBJ whole genome shotgun (WGS) entry which is preliminary data.</text>
</comment>
<feature type="transmembrane region" description="Helical" evidence="1">
    <location>
        <begin position="43"/>
        <end position="63"/>
    </location>
</feature>
<feature type="non-terminal residue" evidence="2">
    <location>
        <position position="191"/>
    </location>
</feature>
<evidence type="ECO:0000313" key="2">
    <source>
        <dbReference type="EMBL" id="MBL4953971.1"/>
    </source>
</evidence>
<keyword evidence="1" id="KW-0812">Transmembrane</keyword>
<gene>
    <name evidence="2" type="ORF">JK635_17445</name>
</gene>
<accession>A0ABS1TRM3</accession>
<evidence type="ECO:0000313" key="3">
    <source>
        <dbReference type="Proteomes" id="UP000623967"/>
    </source>
</evidence>
<organism evidence="2 3">
    <name type="scientific">Neobacillus paridis</name>
    <dbReference type="NCBI Taxonomy" id="2803862"/>
    <lineage>
        <taxon>Bacteria</taxon>
        <taxon>Bacillati</taxon>
        <taxon>Bacillota</taxon>
        <taxon>Bacilli</taxon>
        <taxon>Bacillales</taxon>
        <taxon>Bacillaceae</taxon>
        <taxon>Neobacillus</taxon>
    </lineage>
</organism>
<dbReference type="EMBL" id="JAESWB010000251">
    <property type="protein sequence ID" value="MBL4953971.1"/>
    <property type="molecule type" value="Genomic_DNA"/>
</dbReference>